<sequence>MKSLTLLLLLTFSSLITFAQLKPDSKVFMTFEQTQNEVNVDGDNAIAMLKEYIIGKTSLVISESKESADFTFKLRIIEKKIGNRRGKLDIIDNQTSATLFESKWVTGTSNAFYGYSGSRHAIGLLVKDQLIKAFPNISK</sequence>
<comment type="caution">
    <text evidence="1">The sequence shown here is derived from an EMBL/GenBank/DDBJ whole genome shotgun (WGS) entry which is preliminary data.</text>
</comment>
<organism evidence="1">
    <name type="scientific">bioreactor metagenome</name>
    <dbReference type="NCBI Taxonomy" id="1076179"/>
    <lineage>
        <taxon>unclassified sequences</taxon>
        <taxon>metagenomes</taxon>
        <taxon>ecological metagenomes</taxon>
    </lineage>
</organism>
<name>A0A644VHR6_9ZZZZ</name>
<proteinExistence type="predicted"/>
<gene>
    <name evidence="1" type="ORF">SDC9_36259</name>
</gene>
<dbReference type="EMBL" id="VSSQ01000297">
    <property type="protein sequence ID" value="MPL90212.1"/>
    <property type="molecule type" value="Genomic_DNA"/>
</dbReference>
<protein>
    <submittedName>
        <fullName evidence="1">Uncharacterized protein</fullName>
    </submittedName>
</protein>
<accession>A0A644VHR6</accession>
<dbReference type="AlphaFoldDB" id="A0A644VHR6"/>
<evidence type="ECO:0000313" key="1">
    <source>
        <dbReference type="EMBL" id="MPL90212.1"/>
    </source>
</evidence>
<reference evidence="1" key="1">
    <citation type="submission" date="2019-08" db="EMBL/GenBank/DDBJ databases">
        <authorList>
            <person name="Kucharzyk K."/>
            <person name="Murdoch R.W."/>
            <person name="Higgins S."/>
            <person name="Loffler F."/>
        </authorList>
    </citation>
    <scope>NUCLEOTIDE SEQUENCE</scope>
</reference>